<feature type="active site" description="Proton acceptor" evidence="4">
    <location>
        <position position="368"/>
    </location>
</feature>
<dbReference type="Gene3D" id="3.30.559.10">
    <property type="entry name" value="Chloramphenicol acetyltransferase-like domain"/>
    <property type="match status" value="1"/>
</dbReference>
<dbReference type="InterPro" id="IPR000542">
    <property type="entry name" value="Carn_acyl_trans"/>
</dbReference>
<keyword evidence="7" id="KW-1185">Reference proteome</keyword>
<dbReference type="AlphaFoldDB" id="A0A4S4LSB6"/>
<dbReference type="InterPro" id="IPR042231">
    <property type="entry name" value="Cho/carn_acyl_trans_2"/>
</dbReference>
<evidence type="ECO:0000256" key="1">
    <source>
        <dbReference type="ARBA" id="ARBA00005232"/>
    </source>
</evidence>
<dbReference type="SUPFAM" id="SSF52777">
    <property type="entry name" value="CoA-dependent acyltransferases"/>
    <property type="match status" value="2"/>
</dbReference>
<reference evidence="6 7" key="1">
    <citation type="submission" date="2019-02" db="EMBL/GenBank/DDBJ databases">
        <title>Genome sequencing of the rare red list fungi Bondarzewia mesenterica.</title>
        <authorList>
            <person name="Buettner E."/>
            <person name="Kellner H."/>
        </authorList>
    </citation>
    <scope>NUCLEOTIDE SEQUENCE [LARGE SCALE GENOMIC DNA]</scope>
    <source>
        <strain evidence="6 7">DSM 108281</strain>
    </source>
</reference>
<evidence type="ECO:0000259" key="5">
    <source>
        <dbReference type="Pfam" id="PF00755"/>
    </source>
</evidence>
<dbReference type="InterPro" id="IPR039551">
    <property type="entry name" value="Cho/carn_acyl_trans"/>
</dbReference>
<comment type="similarity">
    <text evidence="1">Belongs to the carnitine/choline acetyltransferase family.</text>
</comment>
<accession>A0A4S4LSB6</accession>
<evidence type="ECO:0000313" key="6">
    <source>
        <dbReference type="EMBL" id="THH13050.1"/>
    </source>
</evidence>
<dbReference type="PROSITE" id="PS00439">
    <property type="entry name" value="ACYLTRANSF_C_1"/>
    <property type="match status" value="1"/>
</dbReference>
<evidence type="ECO:0000256" key="4">
    <source>
        <dbReference type="PIRSR" id="PIRSR600542-1"/>
    </source>
</evidence>
<dbReference type="Proteomes" id="UP000310158">
    <property type="component" value="Unassembled WGS sequence"/>
</dbReference>
<dbReference type="Gene3D" id="3.30.559.70">
    <property type="entry name" value="Choline/Carnitine o-acyltransferase, domain 2"/>
    <property type="match status" value="1"/>
</dbReference>
<gene>
    <name evidence="6" type="ORF">EW146_g7127</name>
</gene>
<comment type="caution">
    <text evidence="6">The sequence shown here is derived from an EMBL/GenBank/DDBJ whole genome shotgun (WGS) entry which is preliminary data.</text>
</comment>
<sequence length="668" mass="76283">MRQNSTVVARPPFRLPRLPVPDLHQTLERYIKSLVPLLLEKESHGGRSFEAALKSRLEWAREFERGVGQLCQQRLVALDKTSPRNWLDDNIWLKKAYHESRAPLLVHSNWWLAFFNDPTVPDDVLRGYSQSGRVGISPWQIRRGAWLIYRTLEFKDKLEQQELYPDLSRTGVWLRETASKLFNVSRIPQPRCDTLSIPSLSSPGCRKLLVMVHDWFYAIDVYNTDRTLVTANQIEKRLRKVVEDVDRRTQHGQRAVPVGLLSADDRDRWSENLQHLLSLSPTNESIYNTIKDSVFALSLDHYTYNSNIFSSDLSLTTPEALPTIDSPEEIDCHLHNIRSSFNAHNRWFDKAFTYVVESNTRAGAMGEHSPCDALVPSIVAEYAIVESIDQTAFDHPDPTTQILDLDEQIGWQRLDWVTDARVETECAHAEARARNIITDSDDSVLWFGEYGADWIKDTARFSPDAYVQMALQLAWYKTRGTFTATYETVLTRMFDRGRTETIRALTADSRAWVIAMVDPSTSLQQRLVLLRRAIQTHVALTRKAATGKGIDRHLLGLRLMLRPEDGERSDLFEDELFQESQTWKLSTSGLSAGYLFRGTGFGAPYNDGYGINYLSGPDLIKFGIESKHSSLRTSTAQFKRAVVDALREMRMVCLEGESIVDHPPLAHL</sequence>
<organism evidence="6 7">
    <name type="scientific">Bondarzewia mesenterica</name>
    <dbReference type="NCBI Taxonomy" id="1095465"/>
    <lineage>
        <taxon>Eukaryota</taxon>
        <taxon>Fungi</taxon>
        <taxon>Dikarya</taxon>
        <taxon>Basidiomycota</taxon>
        <taxon>Agaricomycotina</taxon>
        <taxon>Agaricomycetes</taxon>
        <taxon>Russulales</taxon>
        <taxon>Bondarzewiaceae</taxon>
        <taxon>Bondarzewia</taxon>
    </lineage>
</organism>
<dbReference type="InterPro" id="IPR023213">
    <property type="entry name" value="CAT-like_dom_sf"/>
</dbReference>
<keyword evidence="2" id="KW-0808">Transferase</keyword>
<evidence type="ECO:0000256" key="2">
    <source>
        <dbReference type="ARBA" id="ARBA00022679"/>
    </source>
</evidence>
<evidence type="ECO:0000256" key="3">
    <source>
        <dbReference type="ARBA" id="ARBA00023315"/>
    </source>
</evidence>
<dbReference type="OrthoDB" id="240216at2759"/>
<proteinExistence type="inferred from homology"/>
<dbReference type="GO" id="GO:0016746">
    <property type="term" value="F:acyltransferase activity"/>
    <property type="evidence" value="ECO:0007669"/>
    <property type="project" value="UniProtKB-KW"/>
</dbReference>
<dbReference type="PANTHER" id="PTHR22589:SF107">
    <property type="entry name" value="CHOLINE_CARNITINE ACYLTRANSFERASE DOMAIN-CONTAINING PROTEIN"/>
    <property type="match status" value="1"/>
</dbReference>
<feature type="domain" description="Choline/carnitine acyltransferase" evidence="5">
    <location>
        <begin position="18"/>
        <end position="642"/>
    </location>
</feature>
<evidence type="ECO:0000313" key="7">
    <source>
        <dbReference type="Proteomes" id="UP000310158"/>
    </source>
</evidence>
<dbReference type="EMBL" id="SGPL01000391">
    <property type="protein sequence ID" value="THH13050.1"/>
    <property type="molecule type" value="Genomic_DNA"/>
</dbReference>
<name>A0A4S4LSB6_9AGAM</name>
<dbReference type="PANTHER" id="PTHR22589">
    <property type="entry name" value="CARNITINE O-ACYLTRANSFERASE"/>
    <property type="match status" value="1"/>
</dbReference>
<keyword evidence="3" id="KW-0012">Acyltransferase</keyword>
<dbReference type="Pfam" id="PF00755">
    <property type="entry name" value="Carn_acyltransf"/>
    <property type="match status" value="1"/>
</dbReference>
<protein>
    <recommendedName>
        <fullName evidence="5">Choline/carnitine acyltransferase domain-containing protein</fullName>
    </recommendedName>
</protein>